<dbReference type="RefSeq" id="XP_020436815.1">
    <property type="nucleotide sequence ID" value="XM_020572698.1"/>
</dbReference>
<comment type="caution">
    <text evidence="7">The sequence shown here is derived from an EMBL/GenBank/DDBJ whole genome shotgun (WGS) entry which is preliminary data.</text>
</comment>
<dbReference type="SUPFAM" id="SSF46785">
    <property type="entry name" value="Winged helix' DNA-binding domain"/>
    <property type="match status" value="1"/>
</dbReference>
<dbReference type="STRING" id="670386.D3B078"/>
<dbReference type="AlphaFoldDB" id="D3B078"/>
<dbReference type="Gene3D" id="1.10.10.10">
    <property type="entry name" value="Winged helix-like DNA-binding domain superfamily/Winged helix DNA-binding domain"/>
    <property type="match status" value="1"/>
</dbReference>
<feature type="domain" description="O-methyltransferase C-terminal" evidence="5">
    <location>
        <begin position="169"/>
        <end position="272"/>
    </location>
</feature>
<evidence type="ECO:0008006" key="9">
    <source>
        <dbReference type="Google" id="ProtNLM"/>
    </source>
</evidence>
<dbReference type="EMBL" id="ADBJ01000008">
    <property type="protein sequence ID" value="EFA84702.1"/>
    <property type="molecule type" value="Genomic_DNA"/>
</dbReference>
<keyword evidence="2" id="KW-0808">Transferase</keyword>
<dbReference type="Proteomes" id="UP000001396">
    <property type="component" value="Unassembled WGS sequence"/>
</dbReference>
<feature type="domain" description="O-methyltransferase dimerisation" evidence="6">
    <location>
        <begin position="20"/>
        <end position="103"/>
    </location>
</feature>
<keyword evidence="3" id="KW-0949">S-adenosyl-L-methionine</keyword>
<evidence type="ECO:0000259" key="5">
    <source>
        <dbReference type="Pfam" id="PF00891"/>
    </source>
</evidence>
<dbReference type="PANTHER" id="PTHR43712">
    <property type="entry name" value="PUTATIVE (AFU_ORTHOLOGUE AFUA_4G14580)-RELATED"/>
    <property type="match status" value="1"/>
</dbReference>
<dbReference type="InterPro" id="IPR016461">
    <property type="entry name" value="COMT-like"/>
</dbReference>
<dbReference type="InterPro" id="IPR001077">
    <property type="entry name" value="COMT_C"/>
</dbReference>
<evidence type="ECO:0000256" key="2">
    <source>
        <dbReference type="ARBA" id="ARBA00022679"/>
    </source>
</evidence>
<dbReference type="SUPFAM" id="SSF53335">
    <property type="entry name" value="S-adenosyl-L-methionine-dependent methyltransferases"/>
    <property type="match status" value="1"/>
</dbReference>
<evidence type="ECO:0000259" key="6">
    <source>
        <dbReference type="Pfam" id="PF08100"/>
    </source>
</evidence>
<evidence type="ECO:0000256" key="1">
    <source>
        <dbReference type="ARBA" id="ARBA00022603"/>
    </source>
</evidence>
<dbReference type="GeneID" id="31357223"/>
<name>D3B078_HETP5</name>
<accession>D3B078</accession>
<dbReference type="InterPro" id="IPR029063">
    <property type="entry name" value="SAM-dependent_MTases_sf"/>
</dbReference>
<dbReference type="Pfam" id="PF00891">
    <property type="entry name" value="Methyltransf_2"/>
    <property type="match status" value="1"/>
</dbReference>
<dbReference type="InterPro" id="IPR036388">
    <property type="entry name" value="WH-like_DNA-bd_sf"/>
</dbReference>
<dbReference type="InterPro" id="IPR012967">
    <property type="entry name" value="COMT_dimerisation"/>
</dbReference>
<reference evidence="7 8" key="1">
    <citation type="journal article" date="2011" name="Genome Res.">
        <title>Phylogeny-wide analysis of social amoeba genomes highlights ancient origins for complex intercellular communication.</title>
        <authorList>
            <person name="Heidel A.J."/>
            <person name="Lawal H.M."/>
            <person name="Felder M."/>
            <person name="Schilde C."/>
            <person name="Helps N.R."/>
            <person name="Tunggal B."/>
            <person name="Rivero F."/>
            <person name="John U."/>
            <person name="Schleicher M."/>
            <person name="Eichinger L."/>
            <person name="Platzer M."/>
            <person name="Noegel A.A."/>
            <person name="Schaap P."/>
            <person name="Gloeckner G."/>
        </authorList>
    </citation>
    <scope>NUCLEOTIDE SEQUENCE [LARGE SCALE GENOMIC DNA]</scope>
    <source>
        <strain evidence="8">ATCC 26659 / Pp 5 / PN500</strain>
    </source>
</reference>
<dbReference type="GO" id="GO:0032259">
    <property type="term" value="P:methylation"/>
    <property type="evidence" value="ECO:0007669"/>
    <property type="project" value="UniProtKB-KW"/>
</dbReference>
<sequence>MNKKANPYRATFDEVTKLQEYYQGYQISFCLGVISNLNVAAALGDNLQCRRSAFDIAKEVGANPDALDRIMYTLSVNGFFKLVGSTEPGQREFQHNELSLTLVDPFVRDENPDQEVIFAKGMASVSLRQTPVLAKLIDFNQFDTICDVVINFDQPSMLDSLRGDSCIQELLENPKYTECPGNFFVSVPQADCYVFKCIFHNWDDYNCRLILETVAKSIPPHGKVYIMEYIVGEGLEGDQKYVSLLDIHMLQLCDAKERTKKQFEQLVEKTSFKINKITMCNQLHCQNVIELVLRN</sequence>
<protein>
    <recommendedName>
        <fullName evidence="9">O-methyltransferase domain-containing protein</fullName>
    </recommendedName>
</protein>
<organism evidence="7 8">
    <name type="scientific">Heterostelium pallidum (strain ATCC 26659 / Pp 5 / PN500)</name>
    <name type="common">Cellular slime mold</name>
    <name type="synonym">Polysphondylium pallidum</name>
    <dbReference type="NCBI Taxonomy" id="670386"/>
    <lineage>
        <taxon>Eukaryota</taxon>
        <taxon>Amoebozoa</taxon>
        <taxon>Evosea</taxon>
        <taxon>Eumycetozoa</taxon>
        <taxon>Dictyostelia</taxon>
        <taxon>Acytosteliales</taxon>
        <taxon>Acytosteliaceae</taxon>
        <taxon>Heterostelium</taxon>
    </lineage>
</organism>
<dbReference type="InterPro" id="IPR036390">
    <property type="entry name" value="WH_DNA-bd_sf"/>
</dbReference>
<dbReference type="GO" id="GO:0008171">
    <property type="term" value="F:O-methyltransferase activity"/>
    <property type="evidence" value="ECO:0007669"/>
    <property type="project" value="InterPro"/>
</dbReference>
<evidence type="ECO:0000313" key="8">
    <source>
        <dbReference type="Proteomes" id="UP000001396"/>
    </source>
</evidence>
<keyword evidence="1" id="KW-0489">Methyltransferase</keyword>
<dbReference type="PANTHER" id="PTHR43712:SF2">
    <property type="entry name" value="O-METHYLTRANSFERASE CICE"/>
    <property type="match status" value="1"/>
</dbReference>
<dbReference type="Pfam" id="PF08100">
    <property type="entry name" value="Dimerisation"/>
    <property type="match status" value="1"/>
</dbReference>
<evidence type="ECO:0000256" key="3">
    <source>
        <dbReference type="ARBA" id="ARBA00022691"/>
    </source>
</evidence>
<dbReference type="PROSITE" id="PS51683">
    <property type="entry name" value="SAM_OMT_II"/>
    <property type="match status" value="1"/>
</dbReference>
<gene>
    <name evidence="7" type="ORF">PPL_01694</name>
</gene>
<dbReference type="PIRSF" id="PIRSF005739">
    <property type="entry name" value="O-mtase"/>
    <property type="match status" value="1"/>
</dbReference>
<evidence type="ECO:0000313" key="7">
    <source>
        <dbReference type="EMBL" id="EFA84702.1"/>
    </source>
</evidence>
<feature type="active site" description="Proton acceptor" evidence="4">
    <location>
        <position position="200"/>
    </location>
</feature>
<keyword evidence="8" id="KW-1185">Reference proteome</keyword>
<dbReference type="Gene3D" id="3.40.50.150">
    <property type="entry name" value="Vaccinia Virus protein VP39"/>
    <property type="match status" value="1"/>
</dbReference>
<proteinExistence type="predicted"/>
<evidence type="ECO:0000256" key="4">
    <source>
        <dbReference type="PIRSR" id="PIRSR005739-1"/>
    </source>
</evidence>
<dbReference type="GO" id="GO:0046983">
    <property type="term" value="F:protein dimerization activity"/>
    <property type="evidence" value="ECO:0007669"/>
    <property type="project" value="InterPro"/>
</dbReference>
<dbReference type="InParanoid" id="D3B078"/>